<reference evidence="3" key="4">
    <citation type="submission" date="2019-03" db="UniProtKB">
        <authorList>
            <consortium name="EnsemblPlants"/>
        </authorList>
    </citation>
    <scope>IDENTIFICATION</scope>
</reference>
<evidence type="ECO:0000313" key="3">
    <source>
        <dbReference type="EnsemblPlants" id="AET7Gv20455600.4"/>
    </source>
</evidence>
<dbReference type="Proteomes" id="UP000015105">
    <property type="component" value="Chromosome 7D"/>
</dbReference>
<feature type="compositionally biased region" description="Pro residues" evidence="1">
    <location>
        <begin position="63"/>
        <end position="72"/>
    </location>
</feature>
<evidence type="ECO:0000256" key="1">
    <source>
        <dbReference type="SAM" id="MobiDB-lite"/>
    </source>
</evidence>
<reference evidence="3" key="3">
    <citation type="journal article" date="2017" name="Nature">
        <title>Genome sequence of the progenitor of the wheat D genome Aegilops tauschii.</title>
        <authorList>
            <person name="Luo M.C."/>
            <person name="Gu Y.Q."/>
            <person name="Puiu D."/>
            <person name="Wang H."/>
            <person name="Twardziok S.O."/>
            <person name="Deal K.R."/>
            <person name="Huo N."/>
            <person name="Zhu T."/>
            <person name="Wang L."/>
            <person name="Wang Y."/>
            <person name="McGuire P.E."/>
            <person name="Liu S."/>
            <person name="Long H."/>
            <person name="Ramasamy R.K."/>
            <person name="Rodriguez J.C."/>
            <person name="Van S.L."/>
            <person name="Yuan L."/>
            <person name="Wang Z."/>
            <person name="Xia Z."/>
            <person name="Xiao L."/>
            <person name="Anderson O.D."/>
            <person name="Ouyang S."/>
            <person name="Liang Y."/>
            <person name="Zimin A.V."/>
            <person name="Pertea G."/>
            <person name="Qi P."/>
            <person name="Bennetzen J.L."/>
            <person name="Dai X."/>
            <person name="Dawson M.W."/>
            <person name="Muller H.G."/>
            <person name="Kugler K."/>
            <person name="Rivarola-Duarte L."/>
            <person name="Spannagl M."/>
            <person name="Mayer K.F.X."/>
            <person name="Lu F.H."/>
            <person name="Bevan M.W."/>
            <person name="Leroy P."/>
            <person name="Li P."/>
            <person name="You F.M."/>
            <person name="Sun Q."/>
            <person name="Liu Z."/>
            <person name="Lyons E."/>
            <person name="Wicker T."/>
            <person name="Salzberg S.L."/>
            <person name="Devos K.M."/>
            <person name="Dvorak J."/>
        </authorList>
    </citation>
    <scope>NUCLEOTIDE SEQUENCE [LARGE SCALE GENOMIC DNA]</scope>
    <source>
        <strain evidence="3">cv. AL8/78</strain>
    </source>
</reference>
<keyword evidence="4" id="KW-1185">Reference proteome</keyword>
<feature type="signal peptide" evidence="2">
    <location>
        <begin position="1"/>
        <end position="29"/>
    </location>
</feature>
<evidence type="ECO:0000313" key="4">
    <source>
        <dbReference type="Proteomes" id="UP000015105"/>
    </source>
</evidence>
<name>A0A453R469_AEGTS</name>
<reference evidence="4" key="2">
    <citation type="journal article" date="2017" name="Nat. Plants">
        <title>The Aegilops tauschii genome reveals multiple impacts of transposons.</title>
        <authorList>
            <person name="Zhao G."/>
            <person name="Zou C."/>
            <person name="Li K."/>
            <person name="Wang K."/>
            <person name="Li T."/>
            <person name="Gao L."/>
            <person name="Zhang X."/>
            <person name="Wang H."/>
            <person name="Yang Z."/>
            <person name="Liu X."/>
            <person name="Jiang W."/>
            <person name="Mao L."/>
            <person name="Kong X."/>
            <person name="Jiao Y."/>
            <person name="Jia J."/>
        </authorList>
    </citation>
    <scope>NUCLEOTIDE SEQUENCE [LARGE SCALE GENOMIC DNA]</scope>
    <source>
        <strain evidence="4">cv. AL8/78</strain>
    </source>
</reference>
<feature type="chain" id="PRO_5019012379" evidence="2">
    <location>
        <begin position="30"/>
        <end position="112"/>
    </location>
</feature>
<protein>
    <submittedName>
        <fullName evidence="3">Mediator complex subunit 6</fullName>
    </submittedName>
</protein>
<keyword evidence="2" id="KW-0732">Signal</keyword>
<reference evidence="3" key="5">
    <citation type="journal article" date="2021" name="G3 (Bethesda)">
        <title>Aegilops tauschii genome assembly Aet v5.0 features greater sequence contiguity and improved annotation.</title>
        <authorList>
            <person name="Wang L."/>
            <person name="Zhu T."/>
            <person name="Rodriguez J.C."/>
            <person name="Deal K.R."/>
            <person name="Dubcovsky J."/>
            <person name="McGuire P.E."/>
            <person name="Lux T."/>
            <person name="Spannagl M."/>
            <person name="Mayer K.F.X."/>
            <person name="Baldrich P."/>
            <person name="Meyers B.C."/>
            <person name="Huo N."/>
            <person name="Gu Y.Q."/>
            <person name="Zhou H."/>
            <person name="Devos K.M."/>
            <person name="Bennetzen J.L."/>
            <person name="Unver T."/>
            <person name="Budak H."/>
            <person name="Gulick P.J."/>
            <person name="Galiba G."/>
            <person name="Kalapos B."/>
            <person name="Nelson D.R."/>
            <person name="Li P."/>
            <person name="You F.M."/>
            <person name="Luo M.C."/>
            <person name="Dvorak J."/>
        </authorList>
    </citation>
    <scope>NUCLEOTIDE SEQUENCE [LARGE SCALE GENOMIC DNA]</scope>
    <source>
        <strain evidence="3">cv. AL8/78</strain>
    </source>
</reference>
<dbReference type="Gramene" id="AET7Gv20455600.4">
    <property type="protein sequence ID" value="AET7Gv20455600.4"/>
    <property type="gene ID" value="AET7Gv20455600"/>
</dbReference>
<dbReference type="AlphaFoldDB" id="A0A453R469"/>
<dbReference type="EnsemblPlants" id="AET7Gv20455600.4">
    <property type="protein sequence ID" value="AET7Gv20455600.4"/>
    <property type="gene ID" value="AET7Gv20455600"/>
</dbReference>
<feature type="region of interest" description="Disordered" evidence="1">
    <location>
        <begin position="60"/>
        <end position="112"/>
    </location>
</feature>
<accession>A0A453R469</accession>
<organism evidence="3 4">
    <name type="scientific">Aegilops tauschii subsp. strangulata</name>
    <name type="common">Goatgrass</name>
    <dbReference type="NCBI Taxonomy" id="200361"/>
    <lineage>
        <taxon>Eukaryota</taxon>
        <taxon>Viridiplantae</taxon>
        <taxon>Streptophyta</taxon>
        <taxon>Embryophyta</taxon>
        <taxon>Tracheophyta</taxon>
        <taxon>Spermatophyta</taxon>
        <taxon>Magnoliopsida</taxon>
        <taxon>Liliopsida</taxon>
        <taxon>Poales</taxon>
        <taxon>Poaceae</taxon>
        <taxon>BOP clade</taxon>
        <taxon>Pooideae</taxon>
        <taxon>Triticodae</taxon>
        <taxon>Triticeae</taxon>
        <taxon>Triticinae</taxon>
        <taxon>Aegilops</taxon>
    </lineage>
</organism>
<reference evidence="4" key="1">
    <citation type="journal article" date="2014" name="Science">
        <title>Ancient hybridizations among the ancestral genomes of bread wheat.</title>
        <authorList>
            <consortium name="International Wheat Genome Sequencing Consortium,"/>
            <person name="Marcussen T."/>
            <person name="Sandve S.R."/>
            <person name="Heier L."/>
            <person name="Spannagl M."/>
            <person name="Pfeifer M."/>
            <person name="Jakobsen K.S."/>
            <person name="Wulff B.B."/>
            <person name="Steuernagel B."/>
            <person name="Mayer K.F."/>
            <person name="Olsen O.A."/>
        </authorList>
    </citation>
    <scope>NUCLEOTIDE SEQUENCE [LARGE SCALE GENOMIC DNA]</scope>
    <source>
        <strain evidence="4">cv. AL8/78</strain>
    </source>
</reference>
<sequence>TFFLFTASCKTKVALLEIFVLLFTAETEADAAASESKAQKETIDLKELKRVDHILMSLQRKLPPAPPPPPFPDGYVPSEQEKGPDDLLASEALPPAIDPIIDQGPAKRPRFQ</sequence>
<evidence type="ECO:0000256" key="2">
    <source>
        <dbReference type="SAM" id="SignalP"/>
    </source>
</evidence>
<proteinExistence type="predicted"/>